<evidence type="ECO:0000259" key="7">
    <source>
        <dbReference type="Pfam" id="PF03953"/>
    </source>
</evidence>
<protein>
    <submittedName>
        <fullName evidence="8">Tubulin alpha chain</fullName>
    </submittedName>
</protein>
<dbReference type="GO" id="GO:0005874">
    <property type="term" value="C:microtubule"/>
    <property type="evidence" value="ECO:0007669"/>
    <property type="project" value="UniProtKB-KW"/>
</dbReference>
<dbReference type="EMBL" id="JWZT01002217">
    <property type="protein sequence ID" value="KII70003.1"/>
    <property type="molecule type" value="Genomic_DNA"/>
</dbReference>
<dbReference type="GO" id="GO:0007017">
    <property type="term" value="P:microtubule-based process"/>
    <property type="evidence" value="ECO:0007669"/>
    <property type="project" value="InterPro"/>
</dbReference>
<comment type="similarity">
    <text evidence="1">Belongs to the tubulin family.</text>
</comment>
<dbReference type="Gene3D" id="1.10.287.600">
    <property type="entry name" value="Helix hairpin bin"/>
    <property type="match status" value="1"/>
</dbReference>
<dbReference type="AlphaFoldDB" id="A0A0C2JKT5"/>
<dbReference type="PRINTS" id="PR01162">
    <property type="entry name" value="ALPHATUBULIN"/>
</dbReference>
<dbReference type="InterPro" id="IPR018316">
    <property type="entry name" value="Tubulin/FtsZ_2-layer-sand-dom"/>
</dbReference>
<dbReference type="GO" id="GO:0005200">
    <property type="term" value="F:structural constituent of cytoskeleton"/>
    <property type="evidence" value="ECO:0007669"/>
    <property type="project" value="InterPro"/>
</dbReference>
<reference evidence="8 9" key="1">
    <citation type="journal article" date="2014" name="Genome Biol. Evol.">
        <title>The genome of the myxosporean Thelohanellus kitauei shows adaptations to nutrient acquisition within its fish host.</title>
        <authorList>
            <person name="Yang Y."/>
            <person name="Xiong J."/>
            <person name="Zhou Z."/>
            <person name="Huo F."/>
            <person name="Miao W."/>
            <person name="Ran C."/>
            <person name="Liu Y."/>
            <person name="Zhang J."/>
            <person name="Feng J."/>
            <person name="Wang M."/>
            <person name="Wang M."/>
            <person name="Wang L."/>
            <person name="Yao B."/>
        </authorList>
    </citation>
    <scope>NUCLEOTIDE SEQUENCE [LARGE SCALE GENOMIC DNA]</scope>
    <source>
        <strain evidence="8">Wuqing</strain>
    </source>
</reference>
<dbReference type="OMA" id="MCMISNS"/>
<evidence type="ECO:0000256" key="6">
    <source>
        <dbReference type="ARBA" id="ARBA00049117"/>
    </source>
</evidence>
<dbReference type="Proteomes" id="UP000031668">
    <property type="component" value="Unassembled WGS sequence"/>
</dbReference>
<dbReference type="InterPro" id="IPR000217">
    <property type="entry name" value="Tubulin"/>
</dbReference>
<evidence type="ECO:0000256" key="2">
    <source>
        <dbReference type="ARBA" id="ARBA00022701"/>
    </source>
</evidence>
<evidence type="ECO:0000256" key="5">
    <source>
        <dbReference type="ARBA" id="ARBA00023134"/>
    </source>
</evidence>
<dbReference type="InterPro" id="IPR023123">
    <property type="entry name" value="Tubulin_C"/>
</dbReference>
<dbReference type="GO" id="GO:0005525">
    <property type="term" value="F:GTP binding"/>
    <property type="evidence" value="ECO:0007669"/>
    <property type="project" value="UniProtKB-KW"/>
</dbReference>
<dbReference type="Pfam" id="PF03953">
    <property type="entry name" value="Tubulin_C"/>
    <property type="match status" value="1"/>
</dbReference>
<dbReference type="PANTHER" id="PTHR11588">
    <property type="entry name" value="TUBULIN"/>
    <property type="match status" value="1"/>
</dbReference>
<dbReference type="GO" id="GO:0016787">
    <property type="term" value="F:hydrolase activity"/>
    <property type="evidence" value="ECO:0007669"/>
    <property type="project" value="UniProtKB-KW"/>
</dbReference>
<dbReference type="Gene3D" id="3.30.1330.20">
    <property type="entry name" value="Tubulin/FtsZ, C-terminal domain"/>
    <property type="match status" value="1"/>
</dbReference>
<evidence type="ECO:0000256" key="4">
    <source>
        <dbReference type="ARBA" id="ARBA00022801"/>
    </source>
</evidence>
<dbReference type="SUPFAM" id="SSF55307">
    <property type="entry name" value="Tubulin C-terminal domain-like"/>
    <property type="match status" value="1"/>
</dbReference>
<accession>A0A0C2JKT5</accession>
<evidence type="ECO:0000313" key="8">
    <source>
        <dbReference type="EMBL" id="KII70003.1"/>
    </source>
</evidence>
<proteinExistence type="inferred from homology"/>
<feature type="domain" description="Tubulin/FtsZ 2-layer sandwich" evidence="7">
    <location>
        <begin position="1"/>
        <end position="78"/>
    </location>
</feature>
<evidence type="ECO:0000313" key="9">
    <source>
        <dbReference type="Proteomes" id="UP000031668"/>
    </source>
</evidence>
<evidence type="ECO:0000256" key="3">
    <source>
        <dbReference type="ARBA" id="ARBA00022741"/>
    </source>
</evidence>
<keyword evidence="3" id="KW-0547">Nucleotide-binding</keyword>
<keyword evidence="5" id="KW-0342">GTP-binding</keyword>
<dbReference type="OrthoDB" id="6073114at2759"/>
<sequence length="126" mass="14400">MSCCFIYRGDVAHRDIFNSLNELKTKNKIKLCKWISTGFKVGVNASKPAIPSNFNMNPVEQSMCMISNSTTVIQPFIKTTDDFLAMFKKSAFVHWYQGEGLETGEFDEAISYMCDVIEEYNKVIEE</sequence>
<name>A0A0C2JKT5_THEKT</name>
<dbReference type="InterPro" id="IPR002452">
    <property type="entry name" value="Alpha_tubulin"/>
</dbReference>
<evidence type="ECO:0000256" key="1">
    <source>
        <dbReference type="ARBA" id="ARBA00009636"/>
    </source>
</evidence>
<comment type="caution">
    <text evidence="8">The sequence shown here is derived from an EMBL/GenBank/DDBJ whole genome shotgun (WGS) entry which is preliminary data.</text>
</comment>
<organism evidence="8 9">
    <name type="scientific">Thelohanellus kitauei</name>
    <name type="common">Myxosporean</name>
    <dbReference type="NCBI Taxonomy" id="669202"/>
    <lineage>
        <taxon>Eukaryota</taxon>
        <taxon>Metazoa</taxon>
        <taxon>Cnidaria</taxon>
        <taxon>Myxozoa</taxon>
        <taxon>Myxosporea</taxon>
        <taxon>Bivalvulida</taxon>
        <taxon>Platysporina</taxon>
        <taxon>Myxobolidae</taxon>
        <taxon>Thelohanellus</taxon>
    </lineage>
</organism>
<keyword evidence="9" id="KW-1185">Reference proteome</keyword>
<keyword evidence="2" id="KW-0493">Microtubule</keyword>
<dbReference type="InterPro" id="IPR008280">
    <property type="entry name" value="Tub_FtsZ_C"/>
</dbReference>
<dbReference type="InterPro" id="IPR037103">
    <property type="entry name" value="Tubulin/FtsZ-like_C"/>
</dbReference>
<gene>
    <name evidence="8" type="ORF">RF11_02312</name>
</gene>
<comment type="catalytic activity">
    <reaction evidence="6">
        <text>GTP + H2O = GDP + phosphate + H(+)</text>
        <dbReference type="Rhea" id="RHEA:19669"/>
        <dbReference type="ChEBI" id="CHEBI:15377"/>
        <dbReference type="ChEBI" id="CHEBI:15378"/>
        <dbReference type="ChEBI" id="CHEBI:37565"/>
        <dbReference type="ChEBI" id="CHEBI:43474"/>
        <dbReference type="ChEBI" id="CHEBI:58189"/>
    </reaction>
    <physiologicalReaction direction="left-to-right" evidence="6">
        <dbReference type="Rhea" id="RHEA:19670"/>
    </physiologicalReaction>
</comment>
<keyword evidence="4" id="KW-0378">Hydrolase</keyword>